<protein>
    <submittedName>
        <fullName evidence="1">Uncharacterized protein</fullName>
    </submittedName>
</protein>
<proteinExistence type="predicted"/>
<sequence>MLEVKRTDQSTPTKLHSDNTNSTVTTPTLLPTAVDYLKEKNGECFIETTHQLNLVPRCHFHGQGNIRNLRPMQFLQYSL</sequence>
<dbReference type="Proteomes" id="UP000006729">
    <property type="component" value="Chromosome 5"/>
</dbReference>
<evidence type="ECO:0000313" key="1">
    <source>
        <dbReference type="EMBL" id="KAI9395573.1"/>
    </source>
</evidence>
<reference evidence="1 2" key="1">
    <citation type="journal article" date="2006" name="Science">
        <title>The genome of black cottonwood, Populus trichocarpa (Torr. &amp; Gray).</title>
        <authorList>
            <person name="Tuskan G.A."/>
            <person name="Difazio S."/>
            <person name="Jansson S."/>
            <person name="Bohlmann J."/>
            <person name="Grigoriev I."/>
            <person name="Hellsten U."/>
            <person name="Putnam N."/>
            <person name="Ralph S."/>
            <person name="Rombauts S."/>
            <person name="Salamov A."/>
            <person name="Schein J."/>
            <person name="Sterck L."/>
            <person name="Aerts A."/>
            <person name="Bhalerao R.R."/>
            <person name="Bhalerao R.P."/>
            <person name="Blaudez D."/>
            <person name="Boerjan W."/>
            <person name="Brun A."/>
            <person name="Brunner A."/>
            <person name="Busov V."/>
            <person name="Campbell M."/>
            <person name="Carlson J."/>
            <person name="Chalot M."/>
            <person name="Chapman J."/>
            <person name="Chen G.L."/>
            <person name="Cooper D."/>
            <person name="Coutinho P.M."/>
            <person name="Couturier J."/>
            <person name="Covert S."/>
            <person name="Cronk Q."/>
            <person name="Cunningham R."/>
            <person name="Davis J."/>
            <person name="Degroeve S."/>
            <person name="Dejardin A."/>
            <person name="Depamphilis C."/>
            <person name="Detter J."/>
            <person name="Dirks B."/>
            <person name="Dubchak I."/>
            <person name="Duplessis S."/>
            <person name="Ehlting J."/>
            <person name="Ellis B."/>
            <person name="Gendler K."/>
            <person name="Goodstein D."/>
            <person name="Gribskov M."/>
            <person name="Grimwood J."/>
            <person name="Groover A."/>
            <person name="Gunter L."/>
            <person name="Hamberger B."/>
            <person name="Heinze B."/>
            <person name="Helariutta Y."/>
            <person name="Henrissat B."/>
            <person name="Holligan D."/>
            <person name="Holt R."/>
            <person name="Huang W."/>
            <person name="Islam-Faridi N."/>
            <person name="Jones S."/>
            <person name="Jones-Rhoades M."/>
            <person name="Jorgensen R."/>
            <person name="Joshi C."/>
            <person name="Kangasjarvi J."/>
            <person name="Karlsson J."/>
            <person name="Kelleher C."/>
            <person name="Kirkpatrick R."/>
            <person name="Kirst M."/>
            <person name="Kohler A."/>
            <person name="Kalluri U."/>
            <person name="Larimer F."/>
            <person name="Leebens-Mack J."/>
            <person name="Leple J.C."/>
            <person name="Locascio P."/>
            <person name="Lou Y."/>
            <person name="Lucas S."/>
            <person name="Martin F."/>
            <person name="Montanini B."/>
            <person name="Napoli C."/>
            <person name="Nelson D.R."/>
            <person name="Nelson C."/>
            <person name="Nieminen K."/>
            <person name="Nilsson O."/>
            <person name="Pereda V."/>
            <person name="Peter G."/>
            <person name="Philippe R."/>
            <person name="Pilate G."/>
            <person name="Poliakov A."/>
            <person name="Razumovskaya J."/>
            <person name="Richardson P."/>
            <person name="Rinaldi C."/>
            <person name="Ritland K."/>
            <person name="Rouze P."/>
            <person name="Ryaboy D."/>
            <person name="Schmutz J."/>
            <person name="Schrader J."/>
            <person name="Segerman B."/>
            <person name="Shin H."/>
            <person name="Siddiqui A."/>
            <person name="Sterky F."/>
            <person name="Terry A."/>
            <person name="Tsai C.J."/>
            <person name="Uberbacher E."/>
            <person name="Unneberg P."/>
            <person name="Vahala J."/>
            <person name="Wall K."/>
            <person name="Wessler S."/>
            <person name="Yang G."/>
            <person name="Yin T."/>
            <person name="Douglas C."/>
            <person name="Marra M."/>
            <person name="Sandberg G."/>
            <person name="Van de Peer Y."/>
            <person name="Rokhsar D."/>
        </authorList>
    </citation>
    <scope>NUCLEOTIDE SEQUENCE [LARGE SCALE GENOMIC DNA]</scope>
    <source>
        <strain evidence="2">cv. Nisqually</strain>
    </source>
</reference>
<evidence type="ECO:0000313" key="2">
    <source>
        <dbReference type="Proteomes" id="UP000006729"/>
    </source>
</evidence>
<accession>A0ACC0T2F6</accession>
<dbReference type="EMBL" id="CM009294">
    <property type="protein sequence ID" value="KAI9395573.1"/>
    <property type="molecule type" value="Genomic_DNA"/>
</dbReference>
<name>A0ACC0T2F6_POPTR</name>
<gene>
    <name evidence="1" type="ORF">POPTR_005G256201v4</name>
</gene>
<keyword evidence="2" id="KW-1185">Reference proteome</keyword>
<organism evidence="1 2">
    <name type="scientific">Populus trichocarpa</name>
    <name type="common">Western balsam poplar</name>
    <name type="synonym">Populus balsamifera subsp. trichocarpa</name>
    <dbReference type="NCBI Taxonomy" id="3694"/>
    <lineage>
        <taxon>Eukaryota</taxon>
        <taxon>Viridiplantae</taxon>
        <taxon>Streptophyta</taxon>
        <taxon>Embryophyta</taxon>
        <taxon>Tracheophyta</taxon>
        <taxon>Spermatophyta</taxon>
        <taxon>Magnoliopsida</taxon>
        <taxon>eudicotyledons</taxon>
        <taxon>Gunneridae</taxon>
        <taxon>Pentapetalae</taxon>
        <taxon>rosids</taxon>
        <taxon>fabids</taxon>
        <taxon>Malpighiales</taxon>
        <taxon>Salicaceae</taxon>
        <taxon>Saliceae</taxon>
        <taxon>Populus</taxon>
    </lineage>
</organism>
<comment type="caution">
    <text evidence="1">The sequence shown here is derived from an EMBL/GenBank/DDBJ whole genome shotgun (WGS) entry which is preliminary data.</text>
</comment>